<keyword evidence="4" id="KW-1185">Reference proteome</keyword>
<dbReference type="EMBL" id="QBIY01012661">
    <property type="protein sequence ID" value="RXN19636.1"/>
    <property type="molecule type" value="Genomic_DNA"/>
</dbReference>
<evidence type="ECO:0000313" key="4">
    <source>
        <dbReference type="Proteomes" id="UP000290572"/>
    </source>
</evidence>
<comment type="caution">
    <text evidence="3">The sequence shown here is derived from an EMBL/GenBank/DDBJ whole genome shotgun (WGS) entry which is preliminary data.</text>
</comment>
<name>A0A498MLJ5_LABRO</name>
<dbReference type="Proteomes" id="UP000290572">
    <property type="component" value="Unassembled WGS sequence"/>
</dbReference>
<reference evidence="3 4" key="1">
    <citation type="submission" date="2018-03" db="EMBL/GenBank/DDBJ databases">
        <title>Draft genome sequence of Rohu Carp (Labeo rohita).</title>
        <authorList>
            <person name="Das P."/>
            <person name="Kushwaha B."/>
            <person name="Joshi C.G."/>
            <person name="Kumar D."/>
            <person name="Nagpure N.S."/>
            <person name="Sahoo L."/>
            <person name="Das S.P."/>
            <person name="Bit A."/>
            <person name="Patnaik S."/>
            <person name="Meher P.K."/>
            <person name="Jayasankar P."/>
            <person name="Koringa P.G."/>
            <person name="Patel N.V."/>
            <person name="Hinsu A.T."/>
            <person name="Kumar R."/>
            <person name="Pandey M."/>
            <person name="Agarwal S."/>
            <person name="Srivastava S."/>
            <person name="Singh M."/>
            <person name="Iquebal M.A."/>
            <person name="Jaiswal S."/>
            <person name="Angadi U.B."/>
            <person name="Kumar N."/>
            <person name="Raza M."/>
            <person name="Shah T.M."/>
            <person name="Rai A."/>
            <person name="Jena J.K."/>
        </authorList>
    </citation>
    <scope>NUCLEOTIDE SEQUENCE [LARGE SCALE GENOMIC DNA]</scope>
    <source>
        <strain evidence="3">DASCIFA01</strain>
        <tissue evidence="3">Testis</tissue>
    </source>
</reference>
<evidence type="ECO:0000313" key="3">
    <source>
        <dbReference type="EMBL" id="RXN19636.1"/>
    </source>
</evidence>
<feature type="compositionally biased region" description="Polar residues" evidence="2">
    <location>
        <begin position="312"/>
        <end position="325"/>
    </location>
</feature>
<dbReference type="PANTHER" id="PTHR38709">
    <property type="entry name" value="SI:CH73-193C12.2-RELATED"/>
    <property type="match status" value="1"/>
</dbReference>
<feature type="region of interest" description="Disordered" evidence="2">
    <location>
        <begin position="312"/>
        <end position="344"/>
    </location>
</feature>
<protein>
    <submittedName>
        <fullName evidence="3">Uncharacterized protein</fullName>
    </submittedName>
</protein>
<dbReference type="PANTHER" id="PTHR38709:SF1">
    <property type="entry name" value="DREBRIN"/>
    <property type="match status" value="1"/>
</dbReference>
<feature type="region of interest" description="Disordered" evidence="2">
    <location>
        <begin position="429"/>
        <end position="450"/>
    </location>
</feature>
<organism evidence="3 4">
    <name type="scientific">Labeo rohita</name>
    <name type="common">Indian major carp</name>
    <name type="synonym">Cyprinus rohita</name>
    <dbReference type="NCBI Taxonomy" id="84645"/>
    <lineage>
        <taxon>Eukaryota</taxon>
        <taxon>Metazoa</taxon>
        <taxon>Chordata</taxon>
        <taxon>Craniata</taxon>
        <taxon>Vertebrata</taxon>
        <taxon>Euteleostomi</taxon>
        <taxon>Actinopterygii</taxon>
        <taxon>Neopterygii</taxon>
        <taxon>Teleostei</taxon>
        <taxon>Ostariophysi</taxon>
        <taxon>Cypriniformes</taxon>
        <taxon>Cyprinidae</taxon>
        <taxon>Labeoninae</taxon>
        <taxon>Labeonini</taxon>
        <taxon>Labeo</taxon>
    </lineage>
</organism>
<evidence type="ECO:0000256" key="1">
    <source>
        <dbReference type="SAM" id="Coils"/>
    </source>
</evidence>
<accession>A0A498MLJ5</accession>
<feature type="compositionally biased region" description="Basic and acidic residues" evidence="2">
    <location>
        <begin position="326"/>
        <end position="344"/>
    </location>
</feature>
<proteinExistence type="predicted"/>
<dbReference type="AlphaFoldDB" id="A0A498MLJ5"/>
<feature type="coiled-coil region" evidence="1">
    <location>
        <begin position="114"/>
        <end position="197"/>
    </location>
</feature>
<keyword evidence="1" id="KW-0175">Coiled coil</keyword>
<gene>
    <name evidence="3" type="ORF">ROHU_007221</name>
</gene>
<feature type="region of interest" description="Disordered" evidence="2">
    <location>
        <begin position="81"/>
        <end position="109"/>
    </location>
</feature>
<evidence type="ECO:0000256" key="2">
    <source>
        <dbReference type="SAM" id="MobiDB-lite"/>
    </source>
</evidence>
<sequence length="465" mass="53590">MHFTLHYKDAKYPPTGVEKNPTCWKWFNLMDDALGEEFDEKISQQVITSEADNDSAPHSSKRLRQIKVGGEILEFLEEEGTSVNVPPAPRPHLVKRGQQKGKQTTESHSLDIMRTKLQRERQLLEKELGGLDREKALLERERALADRERAALQRDRAQVEKDKAAVNRDKASLEQDRARLQKDREALARDRATLERDRRLFIQETKSNLDGNITSQRAKRKWENLKCKYKVLKALAKDVETVKPESWRWFRLMEKAVDGDPTDVDPPKPTLLSNLGDESECAAQPSKKMYQVEMGSDILELLTHSVIEVNTQATVSDGGPSSDTAESVKGRPMDKSPSETQDELHFERAKLRRERQLLEKEHADLDRERVLLEREKAVAEREKTALERDRAQLEKDRAAIDRERASLEQDRARLERDRAALERDRETFTAMALGTNGTGQSEPDSPHAEDRKRLIFLFEKLIERF</sequence>
<dbReference type="GO" id="GO:0005856">
    <property type="term" value="C:cytoskeleton"/>
    <property type="evidence" value="ECO:0007669"/>
    <property type="project" value="TreeGrafter"/>
</dbReference>